<keyword evidence="1" id="KW-0732">Signal</keyword>
<dbReference type="RefSeq" id="WP_188414746.1">
    <property type="nucleotide sequence ID" value="NZ_BMDO01000002.1"/>
</dbReference>
<dbReference type="Pfam" id="PF12771">
    <property type="entry name" value="SusD-like_2"/>
    <property type="match status" value="1"/>
</dbReference>
<reference evidence="2" key="1">
    <citation type="journal article" date="2014" name="Int. J. Syst. Evol. Microbiol.">
        <title>Complete genome sequence of Corynebacterium casei LMG S-19264T (=DSM 44701T), isolated from a smear-ripened cheese.</title>
        <authorList>
            <consortium name="US DOE Joint Genome Institute (JGI-PGF)"/>
            <person name="Walter F."/>
            <person name="Albersmeier A."/>
            <person name="Kalinowski J."/>
            <person name="Ruckert C."/>
        </authorList>
    </citation>
    <scope>NUCLEOTIDE SEQUENCE</scope>
    <source>
        <strain evidence="2">CCM 8711</strain>
    </source>
</reference>
<dbReference type="EMBL" id="BMDO01000002">
    <property type="protein sequence ID" value="GGI49983.1"/>
    <property type="molecule type" value="Genomic_DNA"/>
</dbReference>
<dbReference type="SUPFAM" id="SSF48452">
    <property type="entry name" value="TPR-like"/>
    <property type="match status" value="1"/>
</dbReference>
<keyword evidence="3" id="KW-1185">Reference proteome</keyword>
<organism evidence="2 3">
    <name type="scientific">Mucilaginibacter galii</name>
    <dbReference type="NCBI Taxonomy" id="2005073"/>
    <lineage>
        <taxon>Bacteria</taxon>
        <taxon>Pseudomonadati</taxon>
        <taxon>Bacteroidota</taxon>
        <taxon>Sphingobacteriia</taxon>
        <taxon>Sphingobacteriales</taxon>
        <taxon>Sphingobacteriaceae</taxon>
        <taxon>Mucilaginibacter</taxon>
    </lineage>
</organism>
<sequence length="489" mass="52605">MKKYKYISIALLAATLLFSSSCKKYLDVNTDPNNIIGTPENAPIAQILSSATVNIGFMAGSDASRYTALLIQHFSGQSTGALNQTQQYEQYLISPTDVNNMWSSFYATTINDLDVIIAKANTAPLSPHYAGVAEILKAYTYQNMVDIWGDIPYSQADKTVGNLNPAYDDDAAIYTDLIKLIDKGITDINAATSALSPGTNSTIYPGTFVNATNTGSRLNWIKFANTLKLRIYLHYSKVNPSFSTTQINALVASGAQFMTSNTDSFLMNFFTTAGARNPIYQFETGSRANYLVANAKLVNLMNSKADPRRPTYFTAIGGNYIGAVGGAPSNAAIYSHIGTYLTGVVGAGPVRMLTFAEYNFIMAEAVLRGATAPGTAQAYYTAGITASLTDAGVTATGITTYLAANGVLAGTPAQQIEQVITEKYVASYGQIVEPWTDYRRTGFPALSVPSNALVPTLPRSLYYPQSEIDANTSAKQKAGLDARTFWDIP</sequence>
<name>A0A917N0N0_9SPHI</name>
<evidence type="ECO:0008006" key="4">
    <source>
        <dbReference type="Google" id="ProtNLM"/>
    </source>
</evidence>
<accession>A0A917N0N0</accession>
<protein>
    <recommendedName>
        <fullName evidence="4">SusD/RagB family nutrient-binding outer membrane lipoprotein</fullName>
    </recommendedName>
</protein>
<feature type="chain" id="PRO_5037710594" description="SusD/RagB family nutrient-binding outer membrane lipoprotein" evidence="1">
    <location>
        <begin position="25"/>
        <end position="489"/>
    </location>
</feature>
<evidence type="ECO:0000313" key="3">
    <source>
        <dbReference type="Proteomes" id="UP000662074"/>
    </source>
</evidence>
<evidence type="ECO:0000313" key="2">
    <source>
        <dbReference type="EMBL" id="GGI49983.1"/>
    </source>
</evidence>
<feature type="signal peptide" evidence="1">
    <location>
        <begin position="1"/>
        <end position="24"/>
    </location>
</feature>
<gene>
    <name evidence="2" type="ORF">GCM10011425_11950</name>
</gene>
<reference evidence="2" key="2">
    <citation type="submission" date="2020-09" db="EMBL/GenBank/DDBJ databases">
        <authorList>
            <person name="Sun Q."/>
            <person name="Sedlacek I."/>
        </authorList>
    </citation>
    <scope>NUCLEOTIDE SEQUENCE</scope>
    <source>
        <strain evidence="2">CCM 8711</strain>
    </source>
</reference>
<dbReference type="InterPro" id="IPR041662">
    <property type="entry name" value="SusD-like_2"/>
</dbReference>
<dbReference type="PROSITE" id="PS51257">
    <property type="entry name" value="PROKAR_LIPOPROTEIN"/>
    <property type="match status" value="1"/>
</dbReference>
<dbReference type="AlphaFoldDB" id="A0A917N0N0"/>
<comment type="caution">
    <text evidence="2">The sequence shown here is derived from an EMBL/GenBank/DDBJ whole genome shotgun (WGS) entry which is preliminary data.</text>
</comment>
<dbReference type="Proteomes" id="UP000662074">
    <property type="component" value="Unassembled WGS sequence"/>
</dbReference>
<evidence type="ECO:0000256" key="1">
    <source>
        <dbReference type="SAM" id="SignalP"/>
    </source>
</evidence>
<proteinExistence type="predicted"/>
<dbReference type="Gene3D" id="1.25.40.390">
    <property type="match status" value="1"/>
</dbReference>
<dbReference type="InterPro" id="IPR011990">
    <property type="entry name" value="TPR-like_helical_dom_sf"/>
</dbReference>